<reference evidence="3 4" key="1">
    <citation type="journal article" date="2012" name="BMC Genomics">
        <title>Comparative genomics of the classical Bordetella subspecies: the evolution and exchange of virulence-associated diversity amongst closely related pathogens.</title>
        <authorList>
            <person name="Park J."/>
            <person name="Zhang Y."/>
            <person name="Buboltz A.M."/>
            <person name="Zhang X."/>
            <person name="Schuster S.C."/>
            <person name="Ahuja U."/>
            <person name="Liu M."/>
            <person name="Miller J.F."/>
            <person name="Sebaihia M."/>
            <person name="Bentley S.D."/>
            <person name="Parkhill J."/>
            <person name="Harvill E.T."/>
        </authorList>
    </citation>
    <scope>NUCLEOTIDE SEQUENCE [LARGE SCALE GENOMIC DNA]</scope>
    <source>
        <strain evidence="3 4">253</strain>
    </source>
</reference>
<proteinExistence type="inferred from homology"/>
<dbReference type="Gene3D" id="3.40.190.10">
    <property type="entry name" value="Periplasmic binding protein-like II"/>
    <property type="match status" value="1"/>
</dbReference>
<evidence type="ECO:0000313" key="4">
    <source>
        <dbReference type="Proteomes" id="UP000007564"/>
    </source>
</evidence>
<dbReference type="Proteomes" id="UP000007564">
    <property type="component" value="Chromosome"/>
</dbReference>
<accession>A0A0C6PA41</accession>
<dbReference type="AlphaFoldDB" id="A0A0C6PA41"/>
<name>A0A0C6PA41_BORBO</name>
<dbReference type="SUPFAM" id="SSF53850">
    <property type="entry name" value="Periplasmic binding protein-like II"/>
    <property type="match status" value="1"/>
</dbReference>
<dbReference type="PANTHER" id="PTHR42928:SF5">
    <property type="entry name" value="BLR1237 PROTEIN"/>
    <property type="match status" value="1"/>
</dbReference>
<dbReference type="Pfam" id="PF03401">
    <property type="entry name" value="TctC"/>
    <property type="match status" value="1"/>
</dbReference>
<protein>
    <submittedName>
        <fullName evidence="3">Putative exported protein</fullName>
    </submittedName>
</protein>
<dbReference type="InterPro" id="IPR005064">
    <property type="entry name" value="BUG"/>
</dbReference>
<keyword evidence="2" id="KW-0732">Signal</keyword>
<comment type="similarity">
    <text evidence="1">Belongs to the UPF0065 (bug) family.</text>
</comment>
<dbReference type="HOGENOM" id="CLU_045683_1_2_4"/>
<feature type="signal peptide" evidence="2">
    <location>
        <begin position="1"/>
        <end position="23"/>
    </location>
</feature>
<gene>
    <name evidence="3" type="ORF">BN112_3079</name>
</gene>
<evidence type="ECO:0000313" key="3">
    <source>
        <dbReference type="EMBL" id="CCJ54996.1"/>
    </source>
</evidence>
<dbReference type="KEGG" id="bbh:BN112_3079"/>
<dbReference type="PANTHER" id="PTHR42928">
    <property type="entry name" value="TRICARBOXYLATE-BINDING PROTEIN"/>
    <property type="match status" value="1"/>
</dbReference>
<evidence type="ECO:0000256" key="1">
    <source>
        <dbReference type="ARBA" id="ARBA00006987"/>
    </source>
</evidence>
<evidence type="ECO:0000256" key="2">
    <source>
        <dbReference type="SAM" id="SignalP"/>
    </source>
</evidence>
<dbReference type="EMBL" id="HE965806">
    <property type="protein sequence ID" value="CCJ54996.1"/>
    <property type="molecule type" value="Genomic_DNA"/>
</dbReference>
<dbReference type="CDD" id="cd07012">
    <property type="entry name" value="PBP2_Bug_TTT"/>
    <property type="match status" value="1"/>
</dbReference>
<dbReference type="Gene3D" id="3.40.190.150">
    <property type="entry name" value="Bordetella uptake gene, domain 1"/>
    <property type="match status" value="1"/>
</dbReference>
<sequence>MKSISKYLAATLASLGLAAGAAATDFPKNEVRLVVNYGAGGNTDVASRALAKGMEKPLGKPVIVENKPGALGTIGPGYVARQAPDGYTVGVVTYSTQAIMPHLMKLPYTMDDFDFVAGVGRYRYGITVRADSPYKTLQDLVEAAKKTNGVFFGAPSSPNNLALLELGRLTGGKFEQVSYKSGSETVTALLGGQVDVIVQNPSDVLPHIRDGKLRMIASASPMRWPELPEVPTIKESGWPVQIDSWIGLATPRGTPADVLAKLQQAALAAVADPVTRDSFEKLGVDPASLEGSEYAELLKQGHEEMGRMIRDANLPRIN</sequence>
<organism evidence="3 4">
    <name type="scientific">Bordetella bronchiseptica 253</name>
    <dbReference type="NCBI Taxonomy" id="568707"/>
    <lineage>
        <taxon>Bacteria</taxon>
        <taxon>Pseudomonadati</taxon>
        <taxon>Pseudomonadota</taxon>
        <taxon>Betaproteobacteria</taxon>
        <taxon>Burkholderiales</taxon>
        <taxon>Alcaligenaceae</taxon>
        <taxon>Bordetella</taxon>
    </lineage>
</organism>
<feature type="chain" id="PRO_5002190175" evidence="2">
    <location>
        <begin position="24"/>
        <end position="318"/>
    </location>
</feature>
<dbReference type="OrthoDB" id="8678477at2"/>
<dbReference type="InterPro" id="IPR042100">
    <property type="entry name" value="Bug_dom1"/>
</dbReference>
<dbReference type="RefSeq" id="WP_015064666.1">
    <property type="nucleotide sequence ID" value="NC_019382.1"/>
</dbReference>
<dbReference type="PIRSF" id="PIRSF017082">
    <property type="entry name" value="YflP"/>
    <property type="match status" value="1"/>
</dbReference>